<feature type="signal peptide" evidence="1">
    <location>
        <begin position="1"/>
        <end position="18"/>
    </location>
</feature>
<comment type="caution">
    <text evidence="2">The sequence shown here is derived from an EMBL/GenBank/DDBJ whole genome shotgun (WGS) entry which is preliminary data.</text>
</comment>
<dbReference type="InterPro" id="IPR032710">
    <property type="entry name" value="NTF2-like_dom_sf"/>
</dbReference>
<dbReference type="EMBL" id="QFLI01000002">
    <property type="protein sequence ID" value="PXY02031.1"/>
    <property type="molecule type" value="Genomic_DNA"/>
</dbReference>
<proteinExistence type="predicted"/>
<keyword evidence="1" id="KW-0732">Signal</keyword>
<protein>
    <submittedName>
        <fullName evidence="2">Uncharacterized protein</fullName>
    </submittedName>
</protein>
<evidence type="ECO:0000313" key="2">
    <source>
        <dbReference type="EMBL" id="PXY02031.1"/>
    </source>
</evidence>
<sequence>MRTIIFLLIMCMSGLSSAQINMERIQNDIDQSVWKEFKSTFERIDAIALNNLYADKTLRVTPNGIDTENSFKTANIKRFEMLKEKSAIVKLDFWFESRHTNSDTSYEVGYYKIATKIDDECTIHYGQFHIVLKKIAGQWKIVQDWDTTIINGQKIGQKEFERRGENRLY</sequence>
<dbReference type="SUPFAM" id="SSF54427">
    <property type="entry name" value="NTF2-like"/>
    <property type="match status" value="1"/>
</dbReference>
<organism evidence="2 3">
    <name type="scientific">Marinifilum breve</name>
    <dbReference type="NCBI Taxonomy" id="2184082"/>
    <lineage>
        <taxon>Bacteria</taxon>
        <taxon>Pseudomonadati</taxon>
        <taxon>Bacteroidota</taxon>
        <taxon>Bacteroidia</taxon>
        <taxon>Marinilabiliales</taxon>
        <taxon>Marinifilaceae</taxon>
    </lineage>
</organism>
<dbReference type="Gene3D" id="3.10.450.50">
    <property type="match status" value="1"/>
</dbReference>
<evidence type="ECO:0000256" key="1">
    <source>
        <dbReference type="SAM" id="SignalP"/>
    </source>
</evidence>
<gene>
    <name evidence="2" type="ORF">DF185_05125</name>
</gene>
<accession>A0A2V4A0F8</accession>
<reference evidence="2 3" key="1">
    <citation type="submission" date="2018-05" db="EMBL/GenBank/DDBJ databases">
        <title>Marinifilum breve JC075T sp. nov., a marine bacterium isolated from Yongle Blue Hole in the South China Sea.</title>
        <authorList>
            <person name="Fu T."/>
        </authorList>
    </citation>
    <scope>NUCLEOTIDE SEQUENCE [LARGE SCALE GENOMIC DNA]</scope>
    <source>
        <strain evidence="2 3">JC075</strain>
    </source>
</reference>
<dbReference type="OrthoDB" id="951068at2"/>
<keyword evidence="3" id="KW-1185">Reference proteome</keyword>
<name>A0A2V4A0F8_9BACT</name>
<dbReference type="AlphaFoldDB" id="A0A2V4A0F8"/>
<feature type="chain" id="PRO_5015837109" evidence="1">
    <location>
        <begin position="19"/>
        <end position="169"/>
    </location>
</feature>
<dbReference type="Proteomes" id="UP000248079">
    <property type="component" value="Unassembled WGS sequence"/>
</dbReference>
<evidence type="ECO:0000313" key="3">
    <source>
        <dbReference type="Proteomes" id="UP000248079"/>
    </source>
</evidence>